<gene>
    <name evidence="2" type="ORF">DYB26_008472</name>
</gene>
<sequence>METAKTNELATTRRVADAKSSHHVDRPNPASANKNVIEYLHWSVVIGPDSVVPGSVTHKMPMEDTNDTGYSIAPYLSSANKNVIEYLHWSVVIGPDSVVPGSVTHKMPMEDTNDTGYSIAPYLSREVAPLISAATLSKKHVVSHQCKLNGNY</sequence>
<dbReference type="EMBL" id="QUTF01014945">
    <property type="protein sequence ID" value="RHZ10998.1"/>
    <property type="molecule type" value="Genomic_DNA"/>
</dbReference>
<feature type="region of interest" description="Disordered" evidence="1">
    <location>
        <begin position="1"/>
        <end position="30"/>
    </location>
</feature>
<evidence type="ECO:0000313" key="2">
    <source>
        <dbReference type="EMBL" id="RHZ10998.1"/>
    </source>
</evidence>
<protein>
    <submittedName>
        <fullName evidence="2">Uncharacterized protein</fullName>
    </submittedName>
</protein>
<accession>A0A3R6XGH3</accession>
<reference evidence="2 3" key="1">
    <citation type="submission" date="2018-08" db="EMBL/GenBank/DDBJ databases">
        <title>Aphanomyces genome sequencing and annotation.</title>
        <authorList>
            <person name="Minardi D."/>
            <person name="Oidtmann B."/>
            <person name="Van Der Giezen M."/>
            <person name="Studholme D.J."/>
        </authorList>
    </citation>
    <scope>NUCLEOTIDE SEQUENCE [LARGE SCALE GENOMIC DNA]</scope>
    <source>
        <strain evidence="2 3">FDL457</strain>
    </source>
</reference>
<feature type="compositionally biased region" description="Polar residues" evidence="1">
    <location>
        <begin position="1"/>
        <end position="10"/>
    </location>
</feature>
<organism evidence="2 3">
    <name type="scientific">Aphanomyces astaci</name>
    <name type="common">Crayfish plague agent</name>
    <dbReference type="NCBI Taxonomy" id="112090"/>
    <lineage>
        <taxon>Eukaryota</taxon>
        <taxon>Sar</taxon>
        <taxon>Stramenopiles</taxon>
        <taxon>Oomycota</taxon>
        <taxon>Saprolegniomycetes</taxon>
        <taxon>Saprolegniales</taxon>
        <taxon>Verrucalvaceae</taxon>
        <taxon>Aphanomyces</taxon>
    </lineage>
</organism>
<name>A0A3R6XGH3_APHAT</name>
<evidence type="ECO:0000313" key="3">
    <source>
        <dbReference type="Proteomes" id="UP000286510"/>
    </source>
</evidence>
<evidence type="ECO:0000256" key="1">
    <source>
        <dbReference type="SAM" id="MobiDB-lite"/>
    </source>
</evidence>
<dbReference type="Proteomes" id="UP000286510">
    <property type="component" value="Unassembled WGS sequence"/>
</dbReference>
<proteinExistence type="predicted"/>
<dbReference type="AlphaFoldDB" id="A0A3R6XGH3"/>
<feature type="compositionally biased region" description="Basic and acidic residues" evidence="1">
    <location>
        <begin position="14"/>
        <end position="26"/>
    </location>
</feature>
<comment type="caution">
    <text evidence="2">The sequence shown here is derived from an EMBL/GenBank/DDBJ whole genome shotgun (WGS) entry which is preliminary data.</text>
</comment>